<evidence type="ECO:0000256" key="1">
    <source>
        <dbReference type="SAM" id="Phobius"/>
    </source>
</evidence>
<evidence type="ECO:0000313" key="2">
    <source>
        <dbReference type="EMBL" id="MFD1047037.1"/>
    </source>
</evidence>
<name>A0ABW3M9K4_9PSEU</name>
<organism evidence="2 3">
    <name type="scientific">Kibdelosporangium lantanae</name>
    <dbReference type="NCBI Taxonomy" id="1497396"/>
    <lineage>
        <taxon>Bacteria</taxon>
        <taxon>Bacillati</taxon>
        <taxon>Actinomycetota</taxon>
        <taxon>Actinomycetes</taxon>
        <taxon>Pseudonocardiales</taxon>
        <taxon>Pseudonocardiaceae</taxon>
        <taxon>Kibdelosporangium</taxon>
    </lineage>
</organism>
<keyword evidence="1" id="KW-0472">Membrane</keyword>
<gene>
    <name evidence="2" type="ORF">ACFQ1S_16530</name>
</gene>
<accession>A0ABW3M9K4</accession>
<feature type="transmembrane region" description="Helical" evidence="1">
    <location>
        <begin position="105"/>
        <end position="128"/>
    </location>
</feature>
<feature type="transmembrane region" description="Helical" evidence="1">
    <location>
        <begin position="12"/>
        <end position="38"/>
    </location>
</feature>
<dbReference type="EMBL" id="JBHTIS010000903">
    <property type="protein sequence ID" value="MFD1047037.1"/>
    <property type="molecule type" value="Genomic_DNA"/>
</dbReference>
<protein>
    <submittedName>
        <fullName evidence="2">Uncharacterized protein</fullName>
    </submittedName>
</protein>
<keyword evidence="1" id="KW-1133">Transmembrane helix</keyword>
<reference evidence="3" key="1">
    <citation type="journal article" date="2019" name="Int. J. Syst. Evol. Microbiol.">
        <title>The Global Catalogue of Microorganisms (GCM) 10K type strain sequencing project: providing services to taxonomists for standard genome sequencing and annotation.</title>
        <authorList>
            <consortium name="The Broad Institute Genomics Platform"/>
            <consortium name="The Broad Institute Genome Sequencing Center for Infectious Disease"/>
            <person name="Wu L."/>
            <person name="Ma J."/>
        </authorList>
    </citation>
    <scope>NUCLEOTIDE SEQUENCE [LARGE SCALE GENOMIC DNA]</scope>
    <source>
        <strain evidence="3">JCM 31486</strain>
    </source>
</reference>
<evidence type="ECO:0000313" key="3">
    <source>
        <dbReference type="Proteomes" id="UP001597045"/>
    </source>
</evidence>
<proteinExistence type="predicted"/>
<sequence length="134" mass="14749">MWLKLRRVWICMVVLLGLGALVGNQVGTIVGGVVYVLVVEIVLNAVMRINDLGQIPPYLPNKSSGDMVSTLAFDLFTETAPRGPFSVARMDSQLRELFGLQYSPAWWASGLVFVGWTAVFGIVGHLTARRRDIT</sequence>
<keyword evidence="3" id="KW-1185">Reference proteome</keyword>
<comment type="caution">
    <text evidence="2">The sequence shown here is derived from an EMBL/GenBank/DDBJ whole genome shotgun (WGS) entry which is preliminary data.</text>
</comment>
<dbReference type="Proteomes" id="UP001597045">
    <property type="component" value="Unassembled WGS sequence"/>
</dbReference>
<keyword evidence="1" id="KW-0812">Transmembrane</keyword>